<evidence type="ECO:0000259" key="2">
    <source>
        <dbReference type="Pfam" id="PF08929"/>
    </source>
</evidence>
<dbReference type="RefSeq" id="WP_129463235.1">
    <property type="nucleotide sequence ID" value="NZ_SBKQ01000002.1"/>
</dbReference>
<feature type="domain" description="PoNi C-terminal" evidence="2">
    <location>
        <begin position="120"/>
        <end position="220"/>
    </location>
</feature>
<name>A0A4Q1KWY7_9FLAO</name>
<dbReference type="EMBL" id="SBKQ01000002">
    <property type="protein sequence ID" value="RXR34828.1"/>
    <property type="molecule type" value="Genomic_DNA"/>
</dbReference>
<dbReference type="InterPro" id="IPR015025">
    <property type="entry name" value="PoNi_C"/>
</dbReference>
<keyword evidence="4" id="KW-1185">Reference proteome</keyword>
<sequence length="224" mass="25752">MRDKGNFSELINILKEDIQYYQKAIISGEAKPDRFNDLKSAIFESYLDIAQANYSNGADKEVVKQAVLECIPAFEDSFQFVSGFGQYDEMIWLISMAILCDVSLEDFQRITAILNRDGVNDQLLSFIIKSKEITWEESNSKVIQVHPYAKATNLNSSQDIKNYLDKVWYQGHSDAAWHDTHKNTKVNCYSGYWAWEAAAIAKIKGIEDSSLKTQKYYPYDAVHW</sequence>
<gene>
    <name evidence="3" type="ORF">EQG68_02665</name>
</gene>
<evidence type="ECO:0000313" key="3">
    <source>
        <dbReference type="EMBL" id="RXR34828.1"/>
    </source>
</evidence>
<proteinExistence type="predicted"/>
<reference evidence="4" key="1">
    <citation type="submission" date="2019-01" db="EMBL/GenBank/DDBJ databases">
        <title>Cytophagaceae bacterium strain CAR-16.</title>
        <authorList>
            <person name="Chen W.-M."/>
        </authorList>
    </citation>
    <scope>NUCLEOTIDE SEQUENCE [LARGE SCALE GENOMIC DNA]</scope>
    <source>
        <strain evidence="4">ICH-30</strain>
    </source>
</reference>
<evidence type="ECO:0000259" key="1">
    <source>
        <dbReference type="Pfam" id="PF08928"/>
    </source>
</evidence>
<feature type="domain" description="PoNi N-terminal" evidence="1">
    <location>
        <begin position="36"/>
        <end position="110"/>
    </location>
</feature>
<dbReference type="InterPro" id="IPR015024">
    <property type="entry name" value="PoNi_N"/>
</dbReference>
<dbReference type="Proteomes" id="UP000289734">
    <property type="component" value="Unassembled WGS sequence"/>
</dbReference>
<dbReference type="SUPFAM" id="SSF140731">
    <property type="entry name" value="PA2201 C-terminal domain-like"/>
    <property type="match status" value="1"/>
</dbReference>
<protein>
    <submittedName>
        <fullName evidence="3">DUF1911 domain-containing protein</fullName>
    </submittedName>
</protein>
<evidence type="ECO:0000313" key="4">
    <source>
        <dbReference type="Proteomes" id="UP000289734"/>
    </source>
</evidence>
<dbReference type="Pfam" id="PF08929">
    <property type="entry name" value="PoNi_C"/>
    <property type="match status" value="1"/>
</dbReference>
<dbReference type="AlphaFoldDB" id="A0A4Q1KWY7"/>
<dbReference type="Gene3D" id="1.10.3920.10">
    <property type="entry name" value="PA2201 C-terminal domain-like"/>
    <property type="match status" value="1"/>
</dbReference>
<dbReference type="OrthoDB" id="2067926at2"/>
<accession>A0A4Q1KWY7</accession>
<dbReference type="Pfam" id="PF08928">
    <property type="entry name" value="PoNi_N"/>
    <property type="match status" value="1"/>
</dbReference>
<dbReference type="InterPro" id="IPR028983">
    <property type="entry name" value="PA2201-like_C"/>
</dbReference>
<comment type="caution">
    <text evidence="3">The sequence shown here is derived from an EMBL/GenBank/DDBJ whole genome shotgun (WGS) entry which is preliminary data.</text>
</comment>
<organism evidence="3 4">
    <name type="scientific">Flavobacterium piscinae</name>
    <dbReference type="NCBI Taxonomy" id="2506424"/>
    <lineage>
        <taxon>Bacteria</taxon>
        <taxon>Pseudomonadati</taxon>
        <taxon>Bacteroidota</taxon>
        <taxon>Flavobacteriia</taxon>
        <taxon>Flavobacteriales</taxon>
        <taxon>Flavobacteriaceae</taxon>
        <taxon>Flavobacterium</taxon>
    </lineage>
</organism>